<keyword evidence="10 17" id="KW-0560">Oxidoreductase</keyword>
<evidence type="ECO:0000256" key="16">
    <source>
        <dbReference type="ARBA" id="ARBA00047415"/>
    </source>
</evidence>
<dbReference type="PANTHER" id="PTHR36701:SF1">
    <property type="entry name" value="EPOXYQUEUOSINE REDUCTASE QUEH"/>
    <property type="match status" value="1"/>
</dbReference>
<feature type="binding site" evidence="17">
    <location>
        <position position="31"/>
    </location>
    <ligand>
        <name>[4Fe-4S] cluster</name>
        <dbReference type="ChEBI" id="CHEBI:49883"/>
    </ligand>
</feature>
<feature type="binding site" evidence="17">
    <location>
        <position position="30"/>
    </location>
    <ligand>
        <name>[4Fe-4S] cluster</name>
        <dbReference type="ChEBI" id="CHEBI:49883"/>
    </ligand>
</feature>
<feature type="disulfide bond" description="Redox-active" evidence="17">
    <location>
        <begin position="193"/>
        <end position="195"/>
    </location>
</feature>
<name>A0AAX2J9S1_9FUSO</name>
<dbReference type="HAMAP" id="MF_02089">
    <property type="entry name" value="QueH"/>
    <property type="match status" value="1"/>
</dbReference>
<dbReference type="GO" id="GO:0046872">
    <property type="term" value="F:metal ion binding"/>
    <property type="evidence" value="ECO:0007669"/>
    <property type="project" value="UniProtKB-KW"/>
</dbReference>
<comment type="catalytic activity">
    <reaction evidence="16 17">
        <text>epoxyqueuosine(34) in tRNA + AH2 = queuosine(34) in tRNA + A + H2O</text>
        <dbReference type="Rhea" id="RHEA:32159"/>
        <dbReference type="Rhea" id="RHEA-COMP:18571"/>
        <dbReference type="Rhea" id="RHEA-COMP:18582"/>
        <dbReference type="ChEBI" id="CHEBI:13193"/>
        <dbReference type="ChEBI" id="CHEBI:15377"/>
        <dbReference type="ChEBI" id="CHEBI:17499"/>
        <dbReference type="ChEBI" id="CHEBI:194431"/>
        <dbReference type="ChEBI" id="CHEBI:194443"/>
        <dbReference type="EC" id="1.17.99.6"/>
    </reaction>
</comment>
<evidence type="ECO:0000313" key="19">
    <source>
        <dbReference type="Proteomes" id="UP000249008"/>
    </source>
</evidence>
<dbReference type="AlphaFoldDB" id="A0AAX2J9S1"/>
<evidence type="ECO:0000256" key="8">
    <source>
        <dbReference type="ARBA" id="ARBA00022723"/>
    </source>
</evidence>
<gene>
    <name evidence="17" type="primary">queH</name>
    <name evidence="18" type="ORF">NCTC12112_01403</name>
</gene>
<keyword evidence="8 17" id="KW-0479">Metal-binding</keyword>
<dbReference type="RefSeq" id="WP_005977411.1">
    <property type="nucleotide sequence ID" value="NZ_BAABXY010000001.1"/>
</dbReference>
<reference evidence="18 19" key="1">
    <citation type="submission" date="2018-06" db="EMBL/GenBank/DDBJ databases">
        <authorList>
            <consortium name="Pathogen Informatics"/>
            <person name="Doyle S."/>
        </authorList>
    </citation>
    <scope>NUCLEOTIDE SEQUENCE [LARGE SCALE GENOMIC DNA]</scope>
    <source>
        <strain evidence="18 19">NCTC12112</strain>
    </source>
</reference>
<evidence type="ECO:0000256" key="1">
    <source>
        <dbReference type="ARBA" id="ARBA00002268"/>
    </source>
</evidence>
<evidence type="ECO:0000256" key="12">
    <source>
        <dbReference type="ARBA" id="ARBA00023014"/>
    </source>
</evidence>
<proteinExistence type="inferred from homology"/>
<evidence type="ECO:0000256" key="3">
    <source>
        <dbReference type="ARBA" id="ARBA00008207"/>
    </source>
</evidence>
<dbReference type="EMBL" id="LS483487">
    <property type="protein sequence ID" value="SQJ02470.1"/>
    <property type="molecule type" value="Genomic_DNA"/>
</dbReference>
<evidence type="ECO:0000256" key="2">
    <source>
        <dbReference type="ARBA" id="ARBA00004691"/>
    </source>
</evidence>
<keyword evidence="14 17" id="KW-0676">Redox-active center</keyword>
<dbReference type="Pfam" id="PF02677">
    <property type="entry name" value="QueH"/>
    <property type="match status" value="1"/>
</dbReference>
<dbReference type="GO" id="GO:0051539">
    <property type="term" value="F:4 iron, 4 sulfur cluster binding"/>
    <property type="evidence" value="ECO:0007669"/>
    <property type="project" value="UniProtKB-UniRule"/>
</dbReference>
<comment type="function">
    <text evidence="1 17">Catalyzes the conversion of epoxyqueuosine (oQ) to queuosine (Q), which is a hypermodified base found in the wobble positions of tRNA(Asp), tRNA(Asn), tRNA(His) and tRNA(Tyr).</text>
</comment>
<dbReference type="InterPro" id="IPR003828">
    <property type="entry name" value="QueH"/>
</dbReference>
<evidence type="ECO:0000256" key="5">
    <source>
        <dbReference type="ARBA" id="ARBA00016895"/>
    </source>
</evidence>
<dbReference type="KEGG" id="ful:C4N20_14160"/>
<evidence type="ECO:0000256" key="11">
    <source>
        <dbReference type="ARBA" id="ARBA00023004"/>
    </source>
</evidence>
<evidence type="ECO:0000256" key="7">
    <source>
        <dbReference type="ARBA" id="ARBA00022694"/>
    </source>
</evidence>
<dbReference type="EC" id="1.17.99.6" evidence="4 17"/>
<keyword evidence="7 17" id="KW-0819">tRNA processing</keyword>
<evidence type="ECO:0000256" key="14">
    <source>
        <dbReference type="ARBA" id="ARBA00023284"/>
    </source>
</evidence>
<accession>A0AAX2J9S1</accession>
<organism evidence="18 19">
    <name type="scientific">Fusobacterium ulcerans</name>
    <dbReference type="NCBI Taxonomy" id="861"/>
    <lineage>
        <taxon>Bacteria</taxon>
        <taxon>Fusobacteriati</taxon>
        <taxon>Fusobacteriota</taxon>
        <taxon>Fusobacteriia</taxon>
        <taxon>Fusobacteriales</taxon>
        <taxon>Fusobacteriaceae</taxon>
        <taxon>Fusobacterium</taxon>
    </lineage>
</organism>
<keyword evidence="9 17" id="KW-0671">Queuosine biosynthesis</keyword>
<sequence length="217" mass="25938">MKINYDLAMENQLQEIKKSENKPRLLLHSCCAPCSSAILEFLQEYFEITVYFFNPNITFEEEYLKRLEEQKEYHKKRGYKINVVEGEYNPEIDFFQKVKGLENEREGGKRCHQCYNLRLEETAKKAQELGYDYFTTVLSISPMKNAQWINEIGEELGKKYGIKFLNGDFKKKSRYLRSIEISKEYELYRQDYCGCIFSKVEREKIEKEKKEKDGGER</sequence>
<dbReference type="GO" id="GO:0008616">
    <property type="term" value="P:tRNA queuosine(34) biosynthetic process"/>
    <property type="evidence" value="ECO:0007669"/>
    <property type="project" value="UniProtKB-UniRule"/>
</dbReference>
<evidence type="ECO:0000256" key="13">
    <source>
        <dbReference type="ARBA" id="ARBA00023157"/>
    </source>
</evidence>
<evidence type="ECO:0000256" key="9">
    <source>
        <dbReference type="ARBA" id="ARBA00022785"/>
    </source>
</evidence>
<keyword evidence="6 17" id="KW-0004">4Fe-4S</keyword>
<feature type="binding site" evidence="17">
    <location>
        <position position="111"/>
    </location>
    <ligand>
        <name>[4Fe-4S] cluster</name>
        <dbReference type="ChEBI" id="CHEBI:49883"/>
    </ligand>
</feature>
<evidence type="ECO:0000256" key="10">
    <source>
        <dbReference type="ARBA" id="ARBA00023002"/>
    </source>
</evidence>
<comment type="similarity">
    <text evidence="3 17">Belongs to the QueH family.</text>
</comment>
<evidence type="ECO:0000256" key="15">
    <source>
        <dbReference type="ARBA" id="ARBA00031446"/>
    </source>
</evidence>
<comment type="pathway">
    <text evidence="2 17">tRNA modification; tRNA-queuosine biosynthesis.</text>
</comment>
<dbReference type="PANTHER" id="PTHR36701">
    <property type="entry name" value="EPOXYQUEUOSINE REDUCTASE QUEH"/>
    <property type="match status" value="1"/>
</dbReference>
<keyword evidence="13 17" id="KW-1015">Disulfide bond</keyword>
<evidence type="ECO:0000256" key="17">
    <source>
        <dbReference type="HAMAP-Rule" id="MF_02089"/>
    </source>
</evidence>
<keyword evidence="12 17" id="KW-0411">Iron-sulfur</keyword>
<dbReference type="Proteomes" id="UP000249008">
    <property type="component" value="Chromosome 1"/>
</dbReference>
<feature type="binding site" evidence="17">
    <location>
        <position position="114"/>
    </location>
    <ligand>
        <name>[4Fe-4S] cluster</name>
        <dbReference type="ChEBI" id="CHEBI:49883"/>
    </ligand>
</feature>
<protein>
    <recommendedName>
        <fullName evidence="5 17">Epoxyqueuosine reductase QueH</fullName>
        <ecNumber evidence="4 17">1.17.99.6</ecNumber>
    </recommendedName>
    <alternativeName>
        <fullName evidence="15 17">Queuosine biosynthesis protein QueH</fullName>
    </alternativeName>
</protein>
<dbReference type="GeneID" id="78455966"/>
<evidence type="ECO:0000256" key="4">
    <source>
        <dbReference type="ARBA" id="ARBA00012622"/>
    </source>
</evidence>
<keyword evidence="11 17" id="KW-0408">Iron</keyword>
<evidence type="ECO:0000256" key="6">
    <source>
        <dbReference type="ARBA" id="ARBA00022485"/>
    </source>
</evidence>
<dbReference type="GO" id="GO:0052693">
    <property type="term" value="F:epoxyqueuosine reductase activity"/>
    <property type="evidence" value="ECO:0007669"/>
    <property type="project" value="UniProtKB-UniRule"/>
</dbReference>
<evidence type="ECO:0000313" key="18">
    <source>
        <dbReference type="EMBL" id="SQJ02470.1"/>
    </source>
</evidence>